<dbReference type="CDD" id="cd00298">
    <property type="entry name" value="ACD_sHsps_p23-like"/>
    <property type="match status" value="1"/>
</dbReference>
<keyword evidence="1" id="KW-0732">Signal</keyword>
<feature type="chain" id="PRO_5035745836" evidence="1">
    <location>
        <begin position="16"/>
        <end position="136"/>
    </location>
</feature>
<dbReference type="EMBL" id="CAKXAJ010026313">
    <property type="protein sequence ID" value="CAH2266780.1"/>
    <property type="molecule type" value="Genomic_DNA"/>
</dbReference>
<dbReference type="InterPro" id="IPR008978">
    <property type="entry name" value="HSP20-like_chaperone"/>
</dbReference>
<gene>
    <name evidence="2" type="primary">jg14948</name>
    <name evidence="2" type="ORF">PAEG_LOCUS25387</name>
</gene>
<dbReference type="AlphaFoldDB" id="A0A8S4SFF9"/>
<proteinExistence type="predicted"/>
<keyword evidence="3" id="KW-1185">Reference proteome</keyword>
<dbReference type="OrthoDB" id="7414394at2759"/>
<dbReference type="Proteomes" id="UP000838756">
    <property type="component" value="Unassembled WGS sequence"/>
</dbReference>
<sequence>MIAILLVGLVACANAAPGWRDRRHSPFDSSFDDHFEQAFKTFDQRMEKKLSFISDASTQGIVGNEYKITIPLESFEAEDIVVNAGKNMLNIVAYKPGNYYSRTIQLSEFVGEQGTWSFENGALKISLPINTVTARP</sequence>
<evidence type="ECO:0000313" key="3">
    <source>
        <dbReference type="Proteomes" id="UP000838756"/>
    </source>
</evidence>
<comment type="caution">
    <text evidence="2">The sequence shown here is derived from an EMBL/GenBank/DDBJ whole genome shotgun (WGS) entry which is preliminary data.</text>
</comment>
<protein>
    <submittedName>
        <fullName evidence="2">Jg14948 protein</fullName>
    </submittedName>
</protein>
<feature type="signal peptide" evidence="1">
    <location>
        <begin position="1"/>
        <end position="15"/>
    </location>
</feature>
<accession>A0A8S4SFF9</accession>
<name>A0A8S4SFF9_9NEOP</name>
<organism evidence="2 3">
    <name type="scientific">Pararge aegeria aegeria</name>
    <dbReference type="NCBI Taxonomy" id="348720"/>
    <lineage>
        <taxon>Eukaryota</taxon>
        <taxon>Metazoa</taxon>
        <taxon>Ecdysozoa</taxon>
        <taxon>Arthropoda</taxon>
        <taxon>Hexapoda</taxon>
        <taxon>Insecta</taxon>
        <taxon>Pterygota</taxon>
        <taxon>Neoptera</taxon>
        <taxon>Endopterygota</taxon>
        <taxon>Lepidoptera</taxon>
        <taxon>Glossata</taxon>
        <taxon>Ditrysia</taxon>
        <taxon>Papilionoidea</taxon>
        <taxon>Nymphalidae</taxon>
        <taxon>Satyrinae</taxon>
        <taxon>Satyrini</taxon>
        <taxon>Parargina</taxon>
        <taxon>Pararge</taxon>
    </lineage>
</organism>
<reference evidence="2" key="1">
    <citation type="submission" date="2022-03" db="EMBL/GenBank/DDBJ databases">
        <authorList>
            <person name="Lindestad O."/>
        </authorList>
    </citation>
    <scope>NUCLEOTIDE SEQUENCE</scope>
</reference>
<evidence type="ECO:0000313" key="2">
    <source>
        <dbReference type="EMBL" id="CAH2266780.1"/>
    </source>
</evidence>
<dbReference type="SUPFAM" id="SSF49764">
    <property type="entry name" value="HSP20-like chaperones"/>
    <property type="match status" value="1"/>
</dbReference>
<evidence type="ECO:0000256" key="1">
    <source>
        <dbReference type="SAM" id="SignalP"/>
    </source>
</evidence>